<dbReference type="OrthoDB" id="2288928at2759"/>
<feature type="repeat" description="WD" evidence="3">
    <location>
        <begin position="978"/>
        <end position="1019"/>
    </location>
</feature>
<dbReference type="SUPFAM" id="SSF50978">
    <property type="entry name" value="WD40 repeat-like"/>
    <property type="match status" value="2"/>
</dbReference>
<feature type="compositionally biased region" description="Low complexity" evidence="4">
    <location>
        <begin position="1619"/>
        <end position="1642"/>
    </location>
</feature>
<dbReference type="InterPro" id="IPR036322">
    <property type="entry name" value="WD40_repeat_dom_sf"/>
</dbReference>
<feature type="compositionally biased region" description="Low complexity" evidence="4">
    <location>
        <begin position="524"/>
        <end position="549"/>
    </location>
</feature>
<dbReference type="EMBL" id="JAEHOE010000047">
    <property type="protein sequence ID" value="KAG2492079.1"/>
    <property type="molecule type" value="Genomic_DNA"/>
</dbReference>
<keyword evidence="2" id="KW-0677">Repeat</keyword>
<feature type="compositionally biased region" description="Gly residues" evidence="4">
    <location>
        <begin position="1602"/>
        <end position="1618"/>
    </location>
</feature>
<dbReference type="Proteomes" id="UP000612055">
    <property type="component" value="Unassembled WGS sequence"/>
</dbReference>
<dbReference type="PANTHER" id="PTHR19848:SF8">
    <property type="entry name" value="F-BOX AND WD REPEAT DOMAIN CONTAINING 7"/>
    <property type="match status" value="1"/>
</dbReference>
<evidence type="ECO:0000256" key="4">
    <source>
        <dbReference type="SAM" id="MobiDB-lite"/>
    </source>
</evidence>
<evidence type="ECO:0000256" key="3">
    <source>
        <dbReference type="PROSITE-ProRule" id="PRU00221"/>
    </source>
</evidence>
<evidence type="ECO:0000256" key="1">
    <source>
        <dbReference type="ARBA" id="ARBA00022574"/>
    </source>
</evidence>
<keyword evidence="1 3" id="KW-0853">WD repeat</keyword>
<feature type="repeat" description="WD" evidence="3">
    <location>
        <begin position="1556"/>
        <end position="1597"/>
    </location>
</feature>
<keyword evidence="6" id="KW-1185">Reference proteome</keyword>
<protein>
    <recommendedName>
        <fullName evidence="7">Anaphase-promoting complex subunit 4 WD40 domain-containing protein</fullName>
    </recommendedName>
</protein>
<dbReference type="InterPro" id="IPR015943">
    <property type="entry name" value="WD40/YVTN_repeat-like_dom_sf"/>
</dbReference>
<dbReference type="SMART" id="SM00320">
    <property type="entry name" value="WD40"/>
    <property type="match status" value="14"/>
</dbReference>
<feature type="region of interest" description="Disordered" evidence="4">
    <location>
        <begin position="524"/>
        <end position="552"/>
    </location>
</feature>
<feature type="compositionally biased region" description="Low complexity" evidence="4">
    <location>
        <begin position="389"/>
        <end position="399"/>
    </location>
</feature>
<feature type="compositionally biased region" description="Gly residues" evidence="4">
    <location>
        <begin position="371"/>
        <end position="388"/>
    </location>
</feature>
<organism evidence="5 6">
    <name type="scientific">Edaphochlamys debaryana</name>
    <dbReference type="NCBI Taxonomy" id="47281"/>
    <lineage>
        <taxon>Eukaryota</taxon>
        <taxon>Viridiplantae</taxon>
        <taxon>Chlorophyta</taxon>
        <taxon>core chlorophytes</taxon>
        <taxon>Chlorophyceae</taxon>
        <taxon>CS clade</taxon>
        <taxon>Chlamydomonadales</taxon>
        <taxon>Chlamydomonadales incertae sedis</taxon>
        <taxon>Edaphochlamys</taxon>
    </lineage>
</organism>
<feature type="region of interest" description="Disordered" evidence="4">
    <location>
        <begin position="801"/>
        <end position="826"/>
    </location>
</feature>
<evidence type="ECO:0000313" key="6">
    <source>
        <dbReference type="Proteomes" id="UP000612055"/>
    </source>
</evidence>
<comment type="caution">
    <text evidence="5">The sequence shown here is derived from an EMBL/GenBank/DDBJ whole genome shotgun (WGS) entry which is preliminary data.</text>
</comment>
<evidence type="ECO:0000256" key="2">
    <source>
        <dbReference type="ARBA" id="ARBA00022737"/>
    </source>
</evidence>
<reference evidence="5" key="1">
    <citation type="journal article" date="2020" name="bioRxiv">
        <title>Comparative genomics of Chlamydomonas.</title>
        <authorList>
            <person name="Craig R.J."/>
            <person name="Hasan A.R."/>
            <person name="Ness R.W."/>
            <person name="Keightley P.D."/>
        </authorList>
    </citation>
    <scope>NUCLEOTIDE SEQUENCE</scope>
    <source>
        <strain evidence="5">CCAP 11/70</strain>
    </source>
</reference>
<feature type="region of interest" description="Disordered" evidence="4">
    <location>
        <begin position="371"/>
        <end position="410"/>
    </location>
</feature>
<dbReference type="PROSITE" id="PS50294">
    <property type="entry name" value="WD_REPEATS_REGION"/>
    <property type="match status" value="1"/>
</dbReference>
<feature type="region of interest" description="Disordered" evidence="4">
    <location>
        <begin position="613"/>
        <end position="638"/>
    </location>
</feature>
<dbReference type="PANTHER" id="PTHR19848">
    <property type="entry name" value="WD40 REPEAT PROTEIN"/>
    <property type="match status" value="1"/>
</dbReference>
<evidence type="ECO:0008006" key="7">
    <source>
        <dbReference type="Google" id="ProtNLM"/>
    </source>
</evidence>
<name>A0A835Y6U9_9CHLO</name>
<dbReference type="Pfam" id="PF00400">
    <property type="entry name" value="WD40"/>
    <property type="match status" value="7"/>
</dbReference>
<accession>A0A835Y6U9</accession>
<evidence type="ECO:0000313" key="5">
    <source>
        <dbReference type="EMBL" id="KAG2492079.1"/>
    </source>
</evidence>
<sequence length="1738" mass="178226">MGCGASSQAAIAASNPLPVVPPSPPSVVDARVHGANSVGLLAGLSKPDGSGGAAIPPEPPPMLAEPELTPDGLIRDQGDPLATTRLGITLRGLRRLRDTLVQEYGAEAFASMTTADVNFGWVRRVTAEAKCRLLEQGSVVAAEDVAPPQYFISHAWKNRLGLLMSYVEDFLAAAADSVAVWIDILAVNQHEQMEQQRHDVGAFAAVVQACSAGTIVVLDIANCNPSTRGWCIFEWAHTLSAHGPDGLHLFLTPFDRATVFSTLDVAKAECQFPADKEMILSVVSEQHGSPEAFNHKLRLQLLLEPLSYSVDLRRLLERSKDTQWAFEPVQSWLAAGREGPRAFVVTSGAGEGKSTISAALAAGLGLGGGPSKAGGGGQAADGGAGSGDAAGREGSSQAGAGEGGGAEARGVDGAPQQVVVWALHFLKYNDARRLEPVRIIKTLAYQLVMKLPAVRDALLKLDAAAVARLSDPALACRMLLKEPLEALRAAVVKEAGQTGAQPTLPQVVILLDALDEADPLSSQLAAARPASAAGPQPSPAAGPSSTPRAYPTACSNPALQLLTNQLVPLRPDMVRFVLTTRPDAAEGEALPCLERAFASYKGMTRVRPGQLRRAGAGGGVAGQVEQTQQEGEEAGGRRREAGGVMVYRAVAAACLPDGASASASPTLADLYGLYGKIFEGAAVRHHGQDATQIADLLGVILAAQEPLSASILQQLGLAGALPGLPGHPTLFFLDEHHVYTLHKSLADWLANPATAGRFAPDLAAAHARIGASLAAQRHSPSPPQYVLKYLIHHLVMAARSAPETTPGSRPGSGLKTGRSGSGSGPKSADLLDEVLADFAFLQKVVAAGRGPRILEALGALTQPTRLSGDLLRWLANELSSLAADPASLLPSCLSSLPLTCRLHAQALAAAGPPLGVALSVPMQPPHSAWPAMVAKLQEKDAGFNSSAWSPDGRQLAVGGSGCGVCVYDVVTCQRRAQLRGHMGWVQALAWSPDGRQIMSGAQDEQVRWWDVVTGQCVVGLQAHSSYVIAVTWHPSGLKCASSATGGSICIYAVPAVATEVVRISGAGGGASGLAYGDGGKVLFAGCRDGSVRLYDASTNNGLAVIMGGIGGEVTGLAVSPDSRLLVGSAIGGAVTVLDRHRGWRPVATLRGHSVHALGACFSQDGSQVASCGDTYVLVHDVRHLYDSTPAPPPLPAAETPAAAHGKEPLVIVAYDGTARHPTDVKHVHVFADHNPKNREGDHWVHGVSWGPSGLVASCSNRGGVCVHDVALHERQAAALAAEAASAAPTGPRLCHPGGPSSPVGVPLAALQPVHGALGWAPAGRDQQRKDAMINALALSPDGALLASCATDDTARITCTSSWARLASLPCPGGPLALSWSPDGRFLACGGGDCRLRVFGWQAGADAGAGGGGGGDGGGGGGEWKEVKELQGHRNCFWLIPGDGPLLLAAACGDRVVRLYDAKDDWRQLETELDGFTAHTYAMASSPDGELLACGTSQGLVRLFGATNKAELWSHNAGSTINCLAWIQGHDERLLAAACDDGVLVLDVGSRQRLSSLRLHRAGVMAVAPSPDGRLLVSCSRDKTIRVAQLDETSSPSPAPAAGAGGAGAPGTGGGGGEAQGQAASSAVGSGAGPAAGAEAGASVGAGGPSAGGAVGSNAGGAEGSGGGGEAEPGGVKSLAWREAAVFARHESWVMACVYAPDGSAVYLAGHDERVTKLVPTAAALEPFAGLLVGRGGRR</sequence>
<dbReference type="Gene3D" id="2.130.10.10">
    <property type="entry name" value="YVTN repeat-like/Quinoprotein amine dehydrogenase"/>
    <property type="match status" value="5"/>
</dbReference>
<dbReference type="InterPro" id="IPR001680">
    <property type="entry name" value="WD40_rpt"/>
</dbReference>
<dbReference type="PROSITE" id="PS50082">
    <property type="entry name" value="WD_REPEATS_2"/>
    <property type="match status" value="2"/>
</dbReference>
<gene>
    <name evidence="5" type="ORF">HYH03_009575</name>
</gene>
<proteinExistence type="predicted"/>
<feature type="region of interest" description="Disordered" evidence="4">
    <location>
        <begin position="1588"/>
        <end position="1642"/>
    </location>
</feature>